<reference evidence="1 2" key="1">
    <citation type="submission" date="2023-03" db="EMBL/GenBank/DDBJ databases">
        <authorList>
            <person name="Pearce D."/>
        </authorList>
    </citation>
    <scope>NUCLEOTIDE SEQUENCE [LARGE SCALE GENOMIC DNA]</scope>
    <source>
        <strain evidence="1">Msz</strain>
    </source>
</reference>
<dbReference type="Proteomes" id="UP001162030">
    <property type="component" value="Chromosome"/>
</dbReference>
<evidence type="ECO:0000313" key="1">
    <source>
        <dbReference type="EMBL" id="CAI8741680.1"/>
    </source>
</evidence>
<sequence>MIRSCTQTSPRFAATDSAKVFERNPTSAAMCLDNEPLGNLTVPIAAVAGFTAHQGFQFAPDSLRASPQVFASSGLLSARLSSVGRARQAPTSAPLYRFR</sequence>
<keyword evidence="2" id="KW-1185">Reference proteome</keyword>
<gene>
    <name evidence="1" type="ORF">MSZNOR_0479</name>
</gene>
<evidence type="ECO:0000313" key="2">
    <source>
        <dbReference type="Proteomes" id="UP001162030"/>
    </source>
</evidence>
<dbReference type="EMBL" id="OX458333">
    <property type="protein sequence ID" value="CAI8741680.1"/>
    <property type="molecule type" value="Genomic_DNA"/>
</dbReference>
<organism evidence="1 2">
    <name type="scientific">Methylocaldum szegediense</name>
    <dbReference type="NCBI Taxonomy" id="73780"/>
    <lineage>
        <taxon>Bacteria</taxon>
        <taxon>Pseudomonadati</taxon>
        <taxon>Pseudomonadota</taxon>
        <taxon>Gammaproteobacteria</taxon>
        <taxon>Methylococcales</taxon>
        <taxon>Methylococcaceae</taxon>
        <taxon>Methylocaldum</taxon>
    </lineage>
</organism>
<protein>
    <submittedName>
        <fullName evidence="1">Uncharacterized protein</fullName>
    </submittedName>
</protein>
<proteinExistence type="predicted"/>
<accession>A0ABN8WZQ0</accession>
<name>A0ABN8WZQ0_9GAMM</name>